<dbReference type="Proteomes" id="UP000733744">
    <property type="component" value="Unassembled WGS sequence"/>
</dbReference>
<name>A0ABY3CCS0_9GAMM</name>
<feature type="non-terminal residue" evidence="1">
    <location>
        <position position="192"/>
    </location>
</feature>
<evidence type="ECO:0000313" key="2">
    <source>
        <dbReference type="Proteomes" id="UP000733744"/>
    </source>
</evidence>
<reference evidence="1 2" key="1">
    <citation type="journal article" date="2019" name="Antonie Van Leeuwenhoek">
        <title>Description of 'Ca. Methylobacter oryzae' KRF1, a novel species from the environmentally important Methylobacter clade 2.</title>
        <authorList>
            <person name="Khatri K."/>
            <person name="Mohite J.A."/>
            <person name="Pandit P.S."/>
            <person name="Bahulikar R."/>
            <person name="Rahalkar M.C."/>
        </authorList>
    </citation>
    <scope>NUCLEOTIDE SEQUENCE [LARGE SCALE GENOMIC DNA]</scope>
    <source>
        <strain evidence="1 2">KRF1</strain>
    </source>
</reference>
<comment type="caution">
    <text evidence="1">The sequence shown here is derived from an EMBL/GenBank/DDBJ whole genome shotgun (WGS) entry which is preliminary data.</text>
</comment>
<dbReference type="EMBL" id="RYFG02000035">
    <property type="protein sequence ID" value="TRX00226.1"/>
    <property type="molecule type" value="Genomic_DNA"/>
</dbReference>
<evidence type="ECO:0000313" key="1">
    <source>
        <dbReference type="EMBL" id="TRX00226.1"/>
    </source>
</evidence>
<accession>A0ABY3CCS0</accession>
<sequence>MKGIICEMLRIRNLNQTSEYNGCKLENRTIRILQALLAVKSAAAEADCEEERAADAADRLQDNQELQSTQFTVLSLLGSGLGGALSGGLSLGAQATWSAIAGILAGVTEAAFGTVALSNSLTHEFSHERNILREIWDGPKQSRLFPRAVWRFLNRPLPEDSFLRSMRETLIARWRHDGRLGEANSVEEQHRI</sequence>
<gene>
    <name evidence="1" type="ORF">EKO24_006235</name>
</gene>
<dbReference type="RefSeq" id="WP_136949118.1">
    <property type="nucleotide sequence ID" value="NZ_RYFG02000035.1"/>
</dbReference>
<keyword evidence="2" id="KW-1185">Reference proteome</keyword>
<organism evidence="1 2">
    <name type="scientific">Candidatus Methylobacter oryzae</name>
    <dbReference type="NCBI Taxonomy" id="2497749"/>
    <lineage>
        <taxon>Bacteria</taxon>
        <taxon>Pseudomonadati</taxon>
        <taxon>Pseudomonadota</taxon>
        <taxon>Gammaproteobacteria</taxon>
        <taxon>Methylococcales</taxon>
        <taxon>Methylococcaceae</taxon>
        <taxon>Methylobacter</taxon>
    </lineage>
</organism>
<proteinExistence type="predicted"/>
<protein>
    <submittedName>
        <fullName evidence="1">Uncharacterized protein</fullName>
    </submittedName>
</protein>